<keyword evidence="2" id="KW-1185">Reference proteome</keyword>
<dbReference type="EMBL" id="CP059268">
    <property type="protein sequence ID" value="QLQ79244.1"/>
    <property type="molecule type" value="Genomic_DNA"/>
</dbReference>
<reference evidence="1 2" key="1">
    <citation type="submission" date="2020-06" db="EMBL/GenBank/DDBJ databases">
        <title>The yeast mating-type switching endonuclease HO is a domesticated member of an unorthodox homing genetic element family.</title>
        <authorList>
            <person name="Coughlan A.Y."/>
            <person name="Lombardi L."/>
            <person name="Braun-Galleani S."/>
            <person name="Martos A.R."/>
            <person name="Galeote V."/>
            <person name="Bigey F."/>
            <person name="Dequin S."/>
            <person name="Byrne K.P."/>
            <person name="Wolfe K.H."/>
        </authorList>
    </citation>
    <scope>NUCLEOTIDE SEQUENCE [LARGE SCALE GENOMIC DNA]</scope>
    <source>
        <strain evidence="1 2">CBS2947</strain>
    </source>
</reference>
<protein>
    <submittedName>
        <fullName evidence="1">Uncharacterized protein</fullName>
    </submittedName>
</protein>
<organism evidence="1 2">
    <name type="scientific">Torulaspora globosa</name>
    <dbReference type="NCBI Taxonomy" id="48254"/>
    <lineage>
        <taxon>Eukaryota</taxon>
        <taxon>Fungi</taxon>
        <taxon>Dikarya</taxon>
        <taxon>Ascomycota</taxon>
        <taxon>Saccharomycotina</taxon>
        <taxon>Saccharomycetes</taxon>
        <taxon>Saccharomycetales</taxon>
        <taxon>Saccharomycetaceae</taxon>
        <taxon>Torulaspora</taxon>
    </lineage>
</organism>
<proteinExistence type="predicted"/>
<gene>
    <name evidence="1" type="ORF">HG537_0B05910</name>
</gene>
<accession>A0A7H9HN93</accession>
<dbReference type="Proteomes" id="UP000510647">
    <property type="component" value="Chromosome 2"/>
</dbReference>
<sequence length="364" mass="40250">MLLDRFHRKFYHSKQRTSDEVEDSEDITMVEDVMELSQPVPLTAARESVGVYGEDQEFDEMMYVDPGVHTPVSTTPLNRQEGLEGSFQPYLQMQERQRSVSSLASSVSDFQGGLRQQAFATAAGGAGSFTPQFISLLMQVYQDLSSDPTVTPFDSTNPPSAILNKAAKIAIEQCRIQDVEIGYERNSWLLTLVRHRLLEEVRKEGFYSRNNSNLSLAPPPPQFVELMYNSSFQNSKPSTPDCSAKPMGQDYFGNVLSASAGRTGLMRSRSNSSQILLARTRSNSNGLFALTPVSSECNLAPGFTAVTPVNTNHGSFLSRQRSNTALSNSSATTPITATCNHSPLENSIVSETLRKKRESLRLKR</sequence>
<dbReference type="AlphaFoldDB" id="A0A7H9HN93"/>
<evidence type="ECO:0000313" key="1">
    <source>
        <dbReference type="EMBL" id="QLQ79244.1"/>
    </source>
</evidence>
<name>A0A7H9HN93_9SACH</name>
<evidence type="ECO:0000313" key="2">
    <source>
        <dbReference type="Proteomes" id="UP000510647"/>
    </source>
</evidence>
<dbReference type="OrthoDB" id="3979912at2759"/>